<evidence type="ECO:0000259" key="6">
    <source>
        <dbReference type="SMART" id="SM00833"/>
    </source>
</evidence>
<reference evidence="8" key="1">
    <citation type="journal article" date="2019" name="Int. J. Syst. Evol. Microbiol.">
        <title>The Global Catalogue of Microorganisms (GCM) 10K type strain sequencing project: providing services to taxonomists for standard genome sequencing and annotation.</title>
        <authorList>
            <consortium name="The Broad Institute Genomics Platform"/>
            <consortium name="The Broad Institute Genome Sequencing Center for Infectious Disease"/>
            <person name="Wu L."/>
            <person name="Ma J."/>
        </authorList>
    </citation>
    <scope>NUCLEOTIDE SEQUENCE [LARGE SCALE GENOMIC DNA]</scope>
    <source>
        <strain evidence="8">CGMCC 4.1641</strain>
    </source>
</reference>
<dbReference type="Gene3D" id="3.30.1220.10">
    <property type="entry name" value="CobW-like, C-terminal domain"/>
    <property type="match status" value="1"/>
</dbReference>
<dbReference type="Proteomes" id="UP001595755">
    <property type="component" value="Unassembled WGS sequence"/>
</dbReference>
<dbReference type="SUPFAM" id="SSF90002">
    <property type="entry name" value="Hypothetical protein YjiA, C-terminal domain"/>
    <property type="match status" value="1"/>
</dbReference>
<organism evidence="7 8">
    <name type="scientific">Cohnella boryungensis</name>
    <dbReference type="NCBI Taxonomy" id="768479"/>
    <lineage>
        <taxon>Bacteria</taxon>
        <taxon>Bacillati</taxon>
        <taxon>Bacillota</taxon>
        <taxon>Bacilli</taxon>
        <taxon>Bacillales</taxon>
        <taxon>Paenibacillaceae</taxon>
        <taxon>Cohnella</taxon>
    </lineage>
</organism>
<name>A0ABV8SGQ6_9BACL</name>
<evidence type="ECO:0000256" key="2">
    <source>
        <dbReference type="ARBA" id="ARBA00022801"/>
    </source>
</evidence>
<keyword evidence="2" id="KW-0378">Hydrolase</keyword>
<dbReference type="SUPFAM" id="SSF52540">
    <property type="entry name" value="P-loop containing nucleoside triphosphate hydrolases"/>
    <property type="match status" value="1"/>
</dbReference>
<comment type="caution">
    <text evidence="7">The sequence shown here is derived from an EMBL/GenBank/DDBJ whole genome shotgun (WGS) entry which is preliminary data.</text>
</comment>
<evidence type="ECO:0000313" key="7">
    <source>
        <dbReference type="EMBL" id="MFC4306501.1"/>
    </source>
</evidence>
<evidence type="ECO:0000256" key="5">
    <source>
        <dbReference type="ARBA" id="ARBA00049117"/>
    </source>
</evidence>
<dbReference type="Pfam" id="PF07683">
    <property type="entry name" value="CobW_C"/>
    <property type="match status" value="1"/>
</dbReference>
<dbReference type="PANTHER" id="PTHR13748">
    <property type="entry name" value="COBW-RELATED"/>
    <property type="match status" value="1"/>
</dbReference>
<dbReference type="InterPro" id="IPR011629">
    <property type="entry name" value="CobW-like_C"/>
</dbReference>
<dbReference type="Gene3D" id="3.40.50.300">
    <property type="entry name" value="P-loop containing nucleotide triphosphate hydrolases"/>
    <property type="match status" value="1"/>
</dbReference>
<dbReference type="RefSeq" id="WP_204602529.1">
    <property type="nucleotide sequence ID" value="NZ_JBHSED010000065.1"/>
</dbReference>
<evidence type="ECO:0000313" key="8">
    <source>
        <dbReference type="Proteomes" id="UP001595755"/>
    </source>
</evidence>
<sequence length="335" mass="37390">MDKIVPVYVLTGFLGSGKTTLLNRVLEEAASGHRKIALLMNEVGDANVEGGLLEQDVPMAEMLGGCICCTIRADLGMELSKLAREHRPDAIWIETTGIARPLEILDSVTEASMYERLELKGVIAVADARHLLDRIRVGAGKTYKLMREQISAADLVVLNKTDLVGATELDELQSLLEVWSPNAVKVSTVRTQVDLEEIYRLNHVSASDLSRSDSRTCSSDCELDHAHEHQHEHQEHHGKGASHDHVHALTYYLPGPVDSHAFEALVSRLPEDVYRAKGIVTFRDTASRFLFQYAYRESDYLRITPQKTVYDVVVFIGEGFSKQALLRELEQLTEV</sequence>
<feature type="domain" description="CobW C-terminal" evidence="6">
    <location>
        <begin position="246"/>
        <end position="333"/>
    </location>
</feature>
<dbReference type="InterPro" id="IPR051316">
    <property type="entry name" value="Zinc-reg_GTPase_activator"/>
</dbReference>
<dbReference type="EMBL" id="JBHSED010000065">
    <property type="protein sequence ID" value="MFC4306501.1"/>
    <property type="molecule type" value="Genomic_DNA"/>
</dbReference>
<dbReference type="InterPro" id="IPR003495">
    <property type="entry name" value="CobW/HypB/UreG_nucleotide-bd"/>
</dbReference>
<comment type="similarity">
    <text evidence="4">Belongs to the SIMIBI class G3E GTPase family. ZNG1 subfamily.</text>
</comment>
<comment type="catalytic activity">
    <reaction evidence="5">
        <text>GTP + H2O = GDP + phosphate + H(+)</text>
        <dbReference type="Rhea" id="RHEA:19669"/>
        <dbReference type="ChEBI" id="CHEBI:15377"/>
        <dbReference type="ChEBI" id="CHEBI:15378"/>
        <dbReference type="ChEBI" id="CHEBI:37565"/>
        <dbReference type="ChEBI" id="CHEBI:43474"/>
        <dbReference type="ChEBI" id="CHEBI:58189"/>
    </reaction>
    <physiologicalReaction direction="left-to-right" evidence="5">
        <dbReference type="Rhea" id="RHEA:19670"/>
    </physiologicalReaction>
</comment>
<dbReference type="SMART" id="SM00833">
    <property type="entry name" value="CobW_C"/>
    <property type="match status" value="1"/>
</dbReference>
<dbReference type="InterPro" id="IPR036627">
    <property type="entry name" value="CobW-likC_sf"/>
</dbReference>
<evidence type="ECO:0000256" key="4">
    <source>
        <dbReference type="ARBA" id="ARBA00034320"/>
    </source>
</evidence>
<evidence type="ECO:0000256" key="3">
    <source>
        <dbReference type="ARBA" id="ARBA00023186"/>
    </source>
</evidence>
<dbReference type="Pfam" id="PF02492">
    <property type="entry name" value="cobW"/>
    <property type="match status" value="1"/>
</dbReference>
<keyword evidence="3" id="KW-0143">Chaperone</keyword>
<keyword evidence="8" id="KW-1185">Reference proteome</keyword>
<evidence type="ECO:0000256" key="1">
    <source>
        <dbReference type="ARBA" id="ARBA00022741"/>
    </source>
</evidence>
<gene>
    <name evidence="7" type="ORF">ACFO1S_24065</name>
</gene>
<dbReference type="InterPro" id="IPR027417">
    <property type="entry name" value="P-loop_NTPase"/>
</dbReference>
<dbReference type="PANTHER" id="PTHR13748:SF62">
    <property type="entry name" value="COBW DOMAIN-CONTAINING PROTEIN"/>
    <property type="match status" value="1"/>
</dbReference>
<keyword evidence="1" id="KW-0547">Nucleotide-binding</keyword>
<proteinExistence type="inferred from homology"/>
<dbReference type="CDD" id="cd03112">
    <property type="entry name" value="CobW-like"/>
    <property type="match status" value="1"/>
</dbReference>
<accession>A0ABV8SGQ6</accession>
<protein>
    <submittedName>
        <fullName evidence="7">CobW family GTP-binding protein</fullName>
    </submittedName>
</protein>